<organism evidence="10 11">
    <name type="scientific">Limnobacter profundi</name>
    <dbReference type="NCBI Taxonomy" id="2732163"/>
    <lineage>
        <taxon>Bacteria</taxon>
        <taxon>Pseudomonadati</taxon>
        <taxon>Pseudomonadota</taxon>
        <taxon>Betaproteobacteria</taxon>
        <taxon>Burkholderiales</taxon>
        <taxon>Burkholderiaceae</taxon>
        <taxon>Limnobacter</taxon>
    </lineage>
</organism>
<evidence type="ECO:0000256" key="6">
    <source>
        <dbReference type="ARBA" id="ARBA00023136"/>
    </source>
</evidence>
<keyword evidence="5 9" id="KW-0732">Signal</keyword>
<keyword evidence="7" id="KW-0998">Cell outer membrane</keyword>
<evidence type="ECO:0000256" key="7">
    <source>
        <dbReference type="ARBA" id="ARBA00023237"/>
    </source>
</evidence>
<dbReference type="Gene3D" id="2.40.160.60">
    <property type="entry name" value="Outer membrane protein transport protein (OMPP1/FadL/TodX)"/>
    <property type="match status" value="1"/>
</dbReference>
<evidence type="ECO:0000256" key="1">
    <source>
        <dbReference type="ARBA" id="ARBA00004571"/>
    </source>
</evidence>
<dbReference type="Proteomes" id="UP000501130">
    <property type="component" value="Chromosome"/>
</dbReference>
<feature type="chain" id="PRO_5046051554" evidence="9">
    <location>
        <begin position="31"/>
        <end position="492"/>
    </location>
</feature>
<dbReference type="PANTHER" id="PTHR35093">
    <property type="entry name" value="OUTER MEMBRANE PROTEIN NMB0088-RELATED"/>
    <property type="match status" value="1"/>
</dbReference>
<gene>
    <name evidence="10" type="ORF">HKT17_08570</name>
</gene>
<feature type="region of interest" description="Disordered" evidence="8">
    <location>
        <begin position="87"/>
        <end position="109"/>
    </location>
</feature>
<dbReference type="SUPFAM" id="SSF56935">
    <property type="entry name" value="Porins"/>
    <property type="match status" value="1"/>
</dbReference>
<keyword evidence="11" id="KW-1185">Reference proteome</keyword>
<keyword evidence="3" id="KW-1134">Transmembrane beta strand</keyword>
<name>A0ABX6N850_9BURK</name>
<dbReference type="RefSeq" id="WP_171099320.1">
    <property type="nucleotide sequence ID" value="NZ_CP053084.1"/>
</dbReference>
<accession>A0ABX6N850</accession>
<evidence type="ECO:0000256" key="8">
    <source>
        <dbReference type="SAM" id="MobiDB-lite"/>
    </source>
</evidence>
<dbReference type="InterPro" id="IPR005017">
    <property type="entry name" value="OMPP1/FadL/TodX"/>
</dbReference>
<evidence type="ECO:0000256" key="2">
    <source>
        <dbReference type="ARBA" id="ARBA00008163"/>
    </source>
</evidence>
<comment type="subcellular location">
    <subcellularLocation>
        <location evidence="1">Cell outer membrane</location>
        <topology evidence="1">Multi-pass membrane protein</topology>
    </subcellularLocation>
</comment>
<feature type="signal peptide" evidence="9">
    <location>
        <begin position="1"/>
        <end position="30"/>
    </location>
</feature>
<evidence type="ECO:0000256" key="9">
    <source>
        <dbReference type="SAM" id="SignalP"/>
    </source>
</evidence>
<sequence length="492" mass="53343">MVFLQQSSLRRACAVAFSVTAFSLSQQAFAGGTANDNQSTMGIATAGAGQAAEASDASVIFFNPAALTRFKRIEVLNVASIATFDNDYTSTQDNDGPPTDDGRQGSNGEFFSRKDGYDSALFIPGLFVAIPVSPKLVVGFSASGSHGLLTRYREDFPGRGSGRESDLKITRLNLGFGYKLTPTLSIGANGSYERYFQSIKLRLNFRDAVSKLGPPGTTALLDSLSALGQAPPIPGETDAKLRILGWALNAQAGLLWEPTDRTRIGASYRPKTRFNGNQGELTVNENADTAAFREFLNGGLIAIGGPLLGVNGPQAAADLAPQQQARQRVIFPDEFRISLFHHYSPKLDLMATYTYQDYTETFLRYERVSNGRVIEDLPQDFKVAHAYRIGLNYKAYKRLTLHAGYGMENGVVGDDLRVPILPDNDRRFYGLGASFTPSRDTTISLAFGIIDIDAGQVGNNNKVTPVEVSGGEFKGIADLDAEFFSLGLTQRF</sequence>
<comment type="similarity">
    <text evidence="2">Belongs to the OmpP1/FadL family.</text>
</comment>
<dbReference type="EMBL" id="CP053084">
    <property type="protein sequence ID" value="QJR29762.1"/>
    <property type="molecule type" value="Genomic_DNA"/>
</dbReference>
<reference evidence="10 11" key="1">
    <citation type="submission" date="2020-05" db="EMBL/GenBank/DDBJ databases">
        <title>Compete genome of Limnobacter sp. SAORIC-580.</title>
        <authorList>
            <person name="Song J."/>
            <person name="Cho J.-C."/>
        </authorList>
    </citation>
    <scope>NUCLEOTIDE SEQUENCE [LARGE SCALE GENOMIC DNA]</scope>
    <source>
        <strain evidence="10 11">SAORIC-580</strain>
    </source>
</reference>
<evidence type="ECO:0000313" key="10">
    <source>
        <dbReference type="EMBL" id="QJR29762.1"/>
    </source>
</evidence>
<dbReference type="PANTHER" id="PTHR35093:SF8">
    <property type="entry name" value="OUTER MEMBRANE PROTEIN NMB0088-RELATED"/>
    <property type="match status" value="1"/>
</dbReference>
<proteinExistence type="inferred from homology"/>
<evidence type="ECO:0000256" key="3">
    <source>
        <dbReference type="ARBA" id="ARBA00022452"/>
    </source>
</evidence>
<evidence type="ECO:0000256" key="4">
    <source>
        <dbReference type="ARBA" id="ARBA00022692"/>
    </source>
</evidence>
<protein>
    <submittedName>
        <fullName evidence="10">Long-chain fatty acid transporter</fullName>
    </submittedName>
</protein>
<keyword evidence="4" id="KW-0812">Transmembrane</keyword>
<evidence type="ECO:0000256" key="5">
    <source>
        <dbReference type="ARBA" id="ARBA00022729"/>
    </source>
</evidence>
<keyword evidence="6" id="KW-0472">Membrane</keyword>
<evidence type="ECO:0000313" key="11">
    <source>
        <dbReference type="Proteomes" id="UP000501130"/>
    </source>
</evidence>
<dbReference type="Pfam" id="PF03349">
    <property type="entry name" value="Toluene_X"/>
    <property type="match status" value="1"/>
</dbReference>